<reference evidence="2" key="1">
    <citation type="submission" date="2021-04" db="EMBL/GenBank/DDBJ databases">
        <title>Pseudonocardia sp. nov., isolated from sandy soil of mangrove forest.</title>
        <authorList>
            <person name="Zan Z."/>
            <person name="Huang R."/>
            <person name="Liu W."/>
        </authorList>
    </citation>
    <scope>NUCLEOTIDE SEQUENCE</scope>
    <source>
        <strain evidence="2">S2-4</strain>
    </source>
</reference>
<evidence type="ECO:0000259" key="1">
    <source>
        <dbReference type="Pfam" id="PF12680"/>
    </source>
</evidence>
<accession>A0ABT1A7S4</accession>
<dbReference type="InterPro" id="IPR032710">
    <property type="entry name" value="NTF2-like_dom_sf"/>
</dbReference>
<comment type="caution">
    <text evidence="2">The sequence shown here is derived from an EMBL/GenBank/DDBJ whole genome shotgun (WGS) entry which is preliminary data.</text>
</comment>
<dbReference type="SUPFAM" id="SSF54427">
    <property type="entry name" value="NTF2-like"/>
    <property type="match status" value="1"/>
</dbReference>
<protein>
    <submittedName>
        <fullName evidence="2">Nuclear transport factor 2 family protein</fullName>
    </submittedName>
</protein>
<dbReference type="CDD" id="cd00531">
    <property type="entry name" value="NTF2_like"/>
    <property type="match status" value="1"/>
</dbReference>
<dbReference type="RefSeq" id="WP_252443476.1">
    <property type="nucleotide sequence ID" value="NZ_JAGSOV010000060.1"/>
</dbReference>
<dbReference type="EMBL" id="JAGSOV010000060">
    <property type="protein sequence ID" value="MCO1658968.1"/>
    <property type="molecule type" value="Genomic_DNA"/>
</dbReference>
<dbReference type="InterPro" id="IPR037401">
    <property type="entry name" value="SnoaL-like"/>
</dbReference>
<proteinExistence type="predicted"/>
<keyword evidence="3" id="KW-1185">Reference proteome</keyword>
<dbReference type="Proteomes" id="UP001165283">
    <property type="component" value="Unassembled WGS sequence"/>
</dbReference>
<evidence type="ECO:0000313" key="3">
    <source>
        <dbReference type="Proteomes" id="UP001165283"/>
    </source>
</evidence>
<sequence length="146" mass="16022">MSRTPREIAELTRRMVEGDEEVVLADLFAEDGVMRFPFTAPGMPAELAGRETIRAFYGALGGQGRRALDIEGVDLIVRETDDPEVIVTEIEHHGRSRATGGPYRFRALGVVRVRDGEIVSYDDYMDPVAMATILGRTSDLVAALSP</sequence>
<gene>
    <name evidence="2" type="ORF">KDL28_28255</name>
</gene>
<organism evidence="2 3">
    <name type="scientific">Pseudonocardia humida</name>
    <dbReference type="NCBI Taxonomy" id="2800819"/>
    <lineage>
        <taxon>Bacteria</taxon>
        <taxon>Bacillati</taxon>
        <taxon>Actinomycetota</taxon>
        <taxon>Actinomycetes</taxon>
        <taxon>Pseudonocardiales</taxon>
        <taxon>Pseudonocardiaceae</taxon>
        <taxon>Pseudonocardia</taxon>
    </lineage>
</organism>
<dbReference type="Gene3D" id="3.10.450.50">
    <property type="match status" value="1"/>
</dbReference>
<name>A0ABT1A7S4_9PSEU</name>
<evidence type="ECO:0000313" key="2">
    <source>
        <dbReference type="EMBL" id="MCO1658968.1"/>
    </source>
</evidence>
<feature type="domain" description="SnoaL-like" evidence="1">
    <location>
        <begin position="16"/>
        <end position="121"/>
    </location>
</feature>
<dbReference type="Pfam" id="PF12680">
    <property type="entry name" value="SnoaL_2"/>
    <property type="match status" value="1"/>
</dbReference>